<comment type="caution">
    <text evidence="8">The sequence shown here is derived from an EMBL/GenBank/DDBJ whole genome shotgun (WGS) entry which is preliminary data.</text>
</comment>
<dbReference type="PANTHER" id="PTHR30061:SF50">
    <property type="entry name" value="MALTOSE_MALTODEXTRIN-BINDING PERIPLASMIC PROTEIN"/>
    <property type="match status" value="1"/>
</dbReference>
<dbReference type="Proteomes" id="UP001519287">
    <property type="component" value="Unassembled WGS sequence"/>
</dbReference>
<dbReference type="SMART" id="SM00345">
    <property type="entry name" value="HTH_GNTR"/>
    <property type="match status" value="1"/>
</dbReference>
<dbReference type="Pfam" id="PF00392">
    <property type="entry name" value="GntR"/>
    <property type="match status" value="1"/>
</dbReference>
<dbReference type="Pfam" id="PF01547">
    <property type="entry name" value="SBP_bac_1"/>
    <property type="match status" value="1"/>
</dbReference>
<sequence length="467" mass="53929">MKEKPSRKTFRSRLDEMVYQLRADIMNGALKPGEYLPSESSLVEQYHLSNKTVRKGLEQLVEEGLIVKIHRIGSMVTEAAQRTVTTITLGCTYSIERDLELNLLLSDFHTEYPSIRVKTVMNTSDNALSFGDYIERGIIDVFTMNQLDFQEFLEKGAIETLEPLSVNEDIYPFLTNSFSHNGILYVQPLIFSPIVLCYNTEHFREAGLPEPDGSWTWDDVVRTASLLSGNNQRYGLYFHLLSENRWPAFLLQSGMKFEWDDHGNCDISGSKMLESINLCKQLIHNKEIFPQYLSEGSHDATRWFLQEKFSMFLTNYMTINEYKHTNLPYDISPLPYIEDPKTLTVVVGMALNKHSKEKEAAKLLIHFLSSRRAQQQILKQTLSIPSVKAIAESEIKDDPLNRPSRFPLFREILGTMRFHRDLNITVSTFHTVRDLLKMYWSDMIDEETLCKRIYNELPPEAAAIARN</sequence>
<dbReference type="PANTHER" id="PTHR30061">
    <property type="entry name" value="MALTOSE-BINDING PERIPLASMIC PROTEIN"/>
    <property type="match status" value="1"/>
</dbReference>
<evidence type="ECO:0000313" key="8">
    <source>
        <dbReference type="EMBL" id="MBP1991883.1"/>
    </source>
</evidence>
<dbReference type="EMBL" id="JAGGLB010000011">
    <property type="protein sequence ID" value="MBP1991883.1"/>
    <property type="molecule type" value="Genomic_DNA"/>
</dbReference>
<dbReference type="Gene3D" id="3.40.190.10">
    <property type="entry name" value="Periplasmic binding protein-like II"/>
    <property type="match status" value="1"/>
</dbReference>
<evidence type="ECO:0000259" key="7">
    <source>
        <dbReference type="PROSITE" id="PS50949"/>
    </source>
</evidence>
<dbReference type="InterPro" id="IPR036390">
    <property type="entry name" value="WH_DNA-bd_sf"/>
</dbReference>
<dbReference type="CDD" id="cd07377">
    <property type="entry name" value="WHTH_GntR"/>
    <property type="match status" value="1"/>
</dbReference>
<dbReference type="RefSeq" id="WP_209972613.1">
    <property type="nucleotide sequence ID" value="NZ_JAGGLB010000011.1"/>
</dbReference>
<keyword evidence="8" id="KW-0762">Sugar transport</keyword>
<evidence type="ECO:0000256" key="2">
    <source>
        <dbReference type="ARBA" id="ARBA00022448"/>
    </source>
</evidence>
<dbReference type="SUPFAM" id="SSF53850">
    <property type="entry name" value="Periplasmic binding protein-like II"/>
    <property type="match status" value="1"/>
</dbReference>
<dbReference type="InterPro" id="IPR000524">
    <property type="entry name" value="Tscrpt_reg_HTH_GntR"/>
</dbReference>
<keyword evidence="5" id="KW-0238">DNA-binding</keyword>
<feature type="domain" description="HTH gntR-type" evidence="7">
    <location>
        <begin position="11"/>
        <end position="79"/>
    </location>
</feature>
<evidence type="ECO:0000256" key="6">
    <source>
        <dbReference type="ARBA" id="ARBA00023163"/>
    </source>
</evidence>
<dbReference type="PROSITE" id="PS50949">
    <property type="entry name" value="HTH_GNTR"/>
    <property type="match status" value="1"/>
</dbReference>
<keyword evidence="3" id="KW-0732">Signal</keyword>
<reference evidence="8 9" key="1">
    <citation type="submission" date="2021-03" db="EMBL/GenBank/DDBJ databases">
        <title>Genomic Encyclopedia of Type Strains, Phase IV (KMG-IV): sequencing the most valuable type-strain genomes for metagenomic binning, comparative biology and taxonomic classification.</title>
        <authorList>
            <person name="Goeker M."/>
        </authorList>
    </citation>
    <scope>NUCLEOTIDE SEQUENCE [LARGE SCALE GENOMIC DNA]</scope>
    <source>
        <strain evidence="8 9">DSM 26048</strain>
    </source>
</reference>
<proteinExistence type="inferred from homology"/>
<keyword evidence="4" id="KW-0805">Transcription regulation</keyword>
<evidence type="ECO:0000256" key="5">
    <source>
        <dbReference type="ARBA" id="ARBA00023125"/>
    </source>
</evidence>
<organism evidence="8 9">
    <name type="scientific">Paenibacillus eucommiae</name>
    <dbReference type="NCBI Taxonomy" id="1355755"/>
    <lineage>
        <taxon>Bacteria</taxon>
        <taxon>Bacillati</taxon>
        <taxon>Bacillota</taxon>
        <taxon>Bacilli</taxon>
        <taxon>Bacillales</taxon>
        <taxon>Paenibacillaceae</taxon>
        <taxon>Paenibacillus</taxon>
    </lineage>
</organism>
<name>A0ABS4IWB8_9BACL</name>
<dbReference type="InterPro" id="IPR036388">
    <property type="entry name" value="WH-like_DNA-bd_sf"/>
</dbReference>
<evidence type="ECO:0000256" key="4">
    <source>
        <dbReference type="ARBA" id="ARBA00023015"/>
    </source>
</evidence>
<gene>
    <name evidence="8" type="ORF">J2Z66_003491</name>
</gene>
<evidence type="ECO:0000256" key="1">
    <source>
        <dbReference type="ARBA" id="ARBA00008520"/>
    </source>
</evidence>
<keyword evidence="2" id="KW-0813">Transport</keyword>
<dbReference type="Gene3D" id="1.10.10.10">
    <property type="entry name" value="Winged helix-like DNA-binding domain superfamily/Winged helix DNA-binding domain"/>
    <property type="match status" value="1"/>
</dbReference>
<keyword evidence="9" id="KW-1185">Reference proteome</keyword>
<dbReference type="SUPFAM" id="SSF46785">
    <property type="entry name" value="Winged helix' DNA-binding domain"/>
    <property type="match status" value="1"/>
</dbReference>
<protein>
    <submittedName>
        <fullName evidence="8">Multiple sugar transport system substrate-binding protein</fullName>
    </submittedName>
</protein>
<evidence type="ECO:0000256" key="3">
    <source>
        <dbReference type="ARBA" id="ARBA00022729"/>
    </source>
</evidence>
<dbReference type="InterPro" id="IPR006059">
    <property type="entry name" value="SBP"/>
</dbReference>
<comment type="similarity">
    <text evidence="1">Belongs to the bacterial solute-binding protein 1 family.</text>
</comment>
<keyword evidence="6" id="KW-0804">Transcription</keyword>
<accession>A0ABS4IWB8</accession>
<evidence type="ECO:0000313" key="9">
    <source>
        <dbReference type="Proteomes" id="UP001519287"/>
    </source>
</evidence>
<dbReference type="PRINTS" id="PR00035">
    <property type="entry name" value="HTHGNTR"/>
</dbReference>